<protein>
    <submittedName>
        <fullName evidence="1">Uncharacterized protein</fullName>
    </submittedName>
</protein>
<gene>
    <name evidence="1" type="ORF">CONCODRAFT_7439</name>
</gene>
<accession>A0A137P4W5</accession>
<keyword evidence="2" id="KW-1185">Reference proteome</keyword>
<evidence type="ECO:0000313" key="2">
    <source>
        <dbReference type="Proteomes" id="UP000070444"/>
    </source>
</evidence>
<dbReference type="InterPro" id="IPR032675">
    <property type="entry name" value="LRR_dom_sf"/>
</dbReference>
<dbReference type="AlphaFoldDB" id="A0A137P4W5"/>
<organism evidence="1 2">
    <name type="scientific">Conidiobolus coronatus (strain ATCC 28846 / CBS 209.66 / NRRL 28638)</name>
    <name type="common">Delacroixia coronata</name>
    <dbReference type="NCBI Taxonomy" id="796925"/>
    <lineage>
        <taxon>Eukaryota</taxon>
        <taxon>Fungi</taxon>
        <taxon>Fungi incertae sedis</taxon>
        <taxon>Zoopagomycota</taxon>
        <taxon>Entomophthoromycotina</taxon>
        <taxon>Entomophthoromycetes</taxon>
        <taxon>Entomophthorales</taxon>
        <taxon>Ancylistaceae</taxon>
        <taxon>Conidiobolus</taxon>
    </lineage>
</organism>
<name>A0A137P4W5_CONC2</name>
<sequence>MNNNINSNDQLTNNIDKTVNWSQLFEISNISDYTPVRDRIALSMACKYYRHRLNPIIFSKLKLLKNGIILPFNRKSRATYKHKLEILIKRLKLDLKKVAHLVRVLELCDGFDSQFPAELINLFPNIIVFKVFSVYYRYDLVNLVDLLGNLKNLKGIELSAGYYNYPLSENTKIMQFFKTLNSLRFLRNGHSLPNTSPFLQIDQSFSKLNTLTIYDDRVLANLQLCIPNLKWVELPNYKINEHLLLNFLQFNPQITQMYCKWHRVDFIARILGVQPRKSRSLTEFKDQEYYQFFINFINLYKINYIIFEYFEVSKPVLNVLKINREAKGEIVISGEYTQKGKQINWKRLAKLDNVMVMRYVYQNFYEIDNYYPIRLDYSRVDTKFNIN</sequence>
<reference evidence="1 2" key="1">
    <citation type="journal article" date="2015" name="Genome Biol. Evol.">
        <title>Phylogenomic analyses indicate that early fungi evolved digesting cell walls of algal ancestors of land plants.</title>
        <authorList>
            <person name="Chang Y."/>
            <person name="Wang S."/>
            <person name="Sekimoto S."/>
            <person name="Aerts A.L."/>
            <person name="Choi C."/>
            <person name="Clum A."/>
            <person name="LaButti K.M."/>
            <person name="Lindquist E.A."/>
            <person name="Yee Ngan C."/>
            <person name="Ohm R.A."/>
            <person name="Salamov A.A."/>
            <person name="Grigoriev I.V."/>
            <person name="Spatafora J.W."/>
            <person name="Berbee M.L."/>
        </authorList>
    </citation>
    <scope>NUCLEOTIDE SEQUENCE [LARGE SCALE GENOMIC DNA]</scope>
    <source>
        <strain evidence="1 2">NRRL 28638</strain>
    </source>
</reference>
<dbReference type="Proteomes" id="UP000070444">
    <property type="component" value="Unassembled WGS sequence"/>
</dbReference>
<dbReference type="Gene3D" id="3.80.10.10">
    <property type="entry name" value="Ribonuclease Inhibitor"/>
    <property type="match status" value="1"/>
</dbReference>
<dbReference type="EMBL" id="KQ964514">
    <property type="protein sequence ID" value="KXN70046.1"/>
    <property type="molecule type" value="Genomic_DNA"/>
</dbReference>
<evidence type="ECO:0000313" key="1">
    <source>
        <dbReference type="EMBL" id="KXN70046.1"/>
    </source>
</evidence>
<proteinExistence type="predicted"/>